<reference evidence="2" key="1">
    <citation type="submission" date="2022-01" db="EMBL/GenBank/DDBJ databases">
        <title>Corynebacterium sp. nov isolated from isolated from the feces of the greater white-fronted geese (Anser albifrons) at Poyang Lake, PR China.</title>
        <authorList>
            <person name="Liu Q."/>
        </authorList>
    </citation>
    <scope>NUCLEOTIDE SEQUENCE</scope>
    <source>
        <strain evidence="2">JCM 32435</strain>
    </source>
</reference>
<feature type="domain" description="AbiEi antitoxin N-terminal" evidence="1">
    <location>
        <begin position="14"/>
        <end position="56"/>
    </location>
</feature>
<accession>A0A9X1QT93</accession>
<dbReference type="RefSeq" id="WP_236119484.1">
    <property type="nucleotide sequence ID" value="NZ_JAKGSI010000004.1"/>
</dbReference>
<name>A0A9X1QT93_9CORY</name>
<dbReference type="EMBL" id="JAKGSI010000004">
    <property type="protein sequence ID" value="MCF4007348.1"/>
    <property type="molecule type" value="Genomic_DNA"/>
</dbReference>
<evidence type="ECO:0000259" key="1">
    <source>
        <dbReference type="Pfam" id="PF13338"/>
    </source>
</evidence>
<protein>
    <submittedName>
        <fullName evidence="2">Type IV toxin-antitoxin system AbiEi family antitoxin domain-containing protein</fullName>
    </submittedName>
</protein>
<keyword evidence="3" id="KW-1185">Reference proteome</keyword>
<dbReference type="AlphaFoldDB" id="A0A9X1QT93"/>
<dbReference type="InterPro" id="IPR025159">
    <property type="entry name" value="AbiEi_N"/>
</dbReference>
<gene>
    <name evidence="2" type="ORF">L1O03_09215</name>
</gene>
<dbReference type="Pfam" id="PF13338">
    <property type="entry name" value="AbiEi_4"/>
    <property type="match status" value="1"/>
</dbReference>
<comment type="caution">
    <text evidence="2">The sequence shown here is derived from an EMBL/GenBank/DDBJ whole genome shotgun (WGS) entry which is preliminary data.</text>
</comment>
<evidence type="ECO:0000313" key="2">
    <source>
        <dbReference type="EMBL" id="MCF4007348.1"/>
    </source>
</evidence>
<dbReference type="Proteomes" id="UP001139336">
    <property type="component" value="Unassembled WGS sequence"/>
</dbReference>
<proteinExistence type="predicted"/>
<evidence type="ECO:0000313" key="3">
    <source>
        <dbReference type="Proteomes" id="UP001139336"/>
    </source>
</evidence>
<sequence length="196" mass="21326">MTQKGALRIIGDIASVQWGLITAAQARARGIEGYTLQRLTARGVLHRVRHGVYAIVGTPDDDARRIRAEWLAVAGGEEPGAPWRADTVAAVVGWESAAVMHNIGAMPLRAVTLYVRRRRQSSRAGVKFRTAPLARAEICDIDGLPVTTALRTLSDLWNPRVVPRQFTNMFLDAEAQGLLTVEDLGAVLGIDPELLL</sequence>
<organism evidence="2 3">
    <name type="scientific">Corynebacterium uropygiale</name>
    <dbReference type="NCBI Taxonomy" id="1775911"/>
    <lineage>
        <taxon>Bacteria</taxon>
        <taxon>Bacillati</taxon>
        <taxon>Actinomycetota</taxon>
        <taxon>Actinomycetes</taxon>
        <taxon>Mycobacteriales</taxon>
        <taxon>Corynebacteriaceae</taxon>
        <taxon>Corynebacterium</taxon>
    </lineage>
</organism>